<dbReference type="AlphaFoldDB" id="A0A2P8D761"/>
<dbReference type="EMBL" id="PYGE01000031">
    <property type="protein sequence ID" value="PSK93029.1"/>
    <property type="molecule type" value="Genomic_DNA"/>
</dbReference>
<gene>
    <name evidence="2" type="ORF">CLV30_13156</name>
</gene>
<evidence type="ECO:0000313" key="3">
    <source>
        <dbReference type="Proteomes" id="UP000243528"/>
    </source>
</evidence>
<evidence type="ECO:0000256" key="1">
    <source>
        <dbReference type="SAM" id="MobiDB-lite"/>
    </source>
</evidence>
<name>A0A2P8D761_9ACTN</name>
<protein>
    <submittedName>
        <fullName evidence="2">Uncharacterized protein</fullName>
    </submittedName>
</protein>
<comment type="caution">
    <text evidence="2">The sequence shown here is derived from an EMBL/GenBank/DDBJ whole genome shotgun (WGS) entry which is preliminary data.</text>
</comment>
<accession>A0A2P8D761</accession>
<dbReference type="Proteomes" id="UP000243528">
    <property type="component" value="Unassembled WGS sequence"/>
</dbReference>
<organism evidence="2 3">
    <name type="scientific">Haloactinopolyspora alba</name>
    <dbReference type="NCBI Taxonomy" id="648780"/>
    <lineage>
        <taxon>Bacteria</taxon>
        <taxon>Bacillati</taxon>
        <taxon>Actinomycetota</taxon>
        <taxon>Actinomycetes</taxon>
        <taxon>Jiangellales</taxon>
        <taxon>Jiangellaceae</taxon>
        <taxon>Haloactinopolyspora</taxon>
    </lineage>
</organism>
<feature type="compositionally biased region" description="Polar residues" evidence="1">
    <location>
        <begin position="245"/>
        <end position="257"/>
    </location>
</feature>
<dbReference type="RefSeq" id="WP_106539961.1">
    <property type="nucleotide sequence ID" value="NZ_PYGE01000031.1"/>
</dbReference>
<feature type="region of interest" description="Disordered" evidence="1">
    <location>
        <begin position="237"/>
        <end position="257"/>
    </location>
</feature>
<proteinExistence type="predicted"/>
<evidence type="ECO:0000313" key="2">
    <source>
        <dbReference type="EMBL" id="PSK93029.1"/>
    </source>
</evidence>
<sequence length="360" mass="38600">MRRSEDIASRLKAGTPTTMEFRQGTVVAWDVEHGTNEVNVGGVMFRDLPVYGRIEAMSTRPGDVVGLLKWRNQYVVLGLIGDPSTAADVTIRQGTLTVDGGRILLQGGDDLIVEDGEIKVTDTDGNMAVRLGRRLGGGGEVGTYHINGASHFFAGRVIIEATGEIVGQGFYVQQDDGTDLIGAAPASPGGPEVVHIRDPDGTLVFHTKEAGGFQLQTGAGYVAMDSDENDPRYLSRPYTDVPMYNTRTNGSSATSSTSYDTIWQGRLRLTHPALYCRIWAEVTSGATARLQVLVNQTEFGAVPISSTARQVYDIGPTMLPQAVRDATYGAVEVEIRARITSGTGSGTVNCQPYGIEKRGL</sequence>
<dbReference type="OrthoDB" id="3687361at2"/>
<keyword evidence="3" id="KW-1185">Reference proteome</keyword>
<reference evidence="2 3" key="1">
    <citation type="submission" date="2018-03" db="EMBL/GenBank/DDBJ databases">
        <title>Genomic Encyclopedia of Archaeal and Bacterial Type Strains, Phase II (KMG-II): from individual species to whole genera.</title>
        <authorList>
            <person name="Goeker M."/>
        </authorList>
    </citation>
    <scope>NUCLEOTIDE SEQUENCE [LARGE SCALE GENOMIC DNA]</scope>
    <source>
        <strain evidence="2 3">DSM 45211</strain>
    </source>
</reference>